<dbReference type="GO" id="GO:0102001">
    <property type="term" value="F:isoleucine N-monooxygenase (oxime forming) activity"/>
    <property type="evidence" value="ECO:0007669"/>
    <property type="project" value="UniProtKB-EC"/>
</dbReference>
<comment type="catalytic activity">
    <reaction evidence="18">
        <text>N-hydroxy-L-valine + reduced [NADPH--hemoprotein reductase] + O2 = N,N-dihydroxy-L-valine + oxidized [NADPH--hemoprotein reductase] + H2O + H(+)</text>
        <dbReference type="Rhea" id="RHEA:30495"/>
        <dbReference type="Rhea" id="RHEA-COMP:11964"/>
        <dbReference type="Rhea" id="RHEA-COMP:11965"/>
        <dbReference type="ChEBI" id="CHEBI:15377"/>
        <dbReference type="ChEBI" id="CHEBI:15378"/>
        <dbReference type="ChEBI" id="CHEBI:15379"/>
        <dbReference type="ChEBI" id="CHEBI:57618"/>
        <dbReference type="ChEBI" id="CHEBI:58210"/>
        <dbReference type="ChEBI" id="CHEBI:61140"/>
        <dbReference type="ChEBI" id="CHEBI:61142"/>
    </reaction>
</comment>
<dbReference type="Pfam" id="PF00067">
    <property type="entry name" value="p450"/>
    <property type="match status" value="1"/>
</dbReference>
<accession>A0AAN9E3F6</accession>
<evidence type="ECO:0000256" key="21">
    <source>
        <dbReference type="ARBA" id="ARBA00052887"/>
    </source>
</evidence>
<keyword evidence="10" id="KW-0735">Signal-anchor</keyword>
<comment type="cofactor">
    <cofactor evidence="1 23">
        <name>heme</name>
        <dbReference type="ChEBI" id="CHEBI:30413"/>
    </cofactor>
</comment>
<dbReference type="Gene3D" id="1.10.630.10">
    <property type="entry name" value="Cytochrome P450"/>
    <property type="match status" value="1"/>
</dbReference>
<dbReference type="SUPFAM" id="SSF48264">
    <property type="entry name" value="Cytochrome P450"/>
    <property type="match status" value="1"/>
</dbReference>
<dbReference type="EMBL" id="JAYWIO010000008">
    <property type="protein sequence ID" value="KAK7245544.1"/>
    <property type="molecule type" value="Genomic_DNA"/>
</dbReference>
<dbReference type="PANTHER" id="PTHR47944:SF4">
    <property type="entry name" value="OS09G0441700 PROTEIN"/>
    <property type="match status" value="1"/>
</dbReference>
<keyword evidence="8" id="KW-0256">Endoplasmic reticulum</keyword>
<keyword evidence="15" id="KW-0325">Glycoprotein</keyword>
<evidence type="ECO:0000256" key="8">
    <source>
        <dbReference type="ARBA" id="ARBA00022824"/>
    </source>
</evidence>
<protein>
    <recommendedName>
        <fullName evidence="27">Cytochrome P450</fullName>
    </recommendedName>
</protein>
<evidence type="ECO:0000256" key="1">
    <source>
        <dbReference type="ARBA" id="ARBA00001971"/>
    </source>
</evidence>
<evidence type="ECO:0000256" key="5">
    <source>
        <dbReference type="ARBA" id="ARBA00022617"/>
    </source>
</evidence>
<comment type="caution">
    <text evidence="25">The sequence shown here is derived from an EMBL/GenBank/DDBJ whole genome shotgun (WGS) entry which is preliminary data.</text>
</comment>
<evidence type="ECO:0000256" key="17">
    <source>
        <dbReference type="ARBA" id="ARBA00051234"/>
    </source>
</evidence>
<comment type="catalytic activity">
    <reaction evidence="16">
        <text>L-valine + reduced [NADPH--hemoprotein reductase] + O2 = N-hydroxy-L-valine + oxidized [NADPH--hemoprotein reductase] + H2O + 2 H(+)</text>
        <dbReference type="Rhea" id="RHEA:30491"/>
        <dbReference type="Rhea" id="RHEA-COMP:11964"/>
        <dbReference type="Rhea" id="RHEA-COMP:11965"/>
        <dbReference type="ChEBI" id="CHEBI:15377"/>
        <dbReference type="ChEBI" id="CHEBI:15378"/>
        <dbReference type="ChEBI" id="CHEBI:15379"/>
        <dbReference type="ChEBI" id="CHEBI:57618"/>
        <dbReference type="ChEBI" id="CHEBI:57762"/>
        <dbReference type="ChEBI" id="CHEBI:58210"/>
        <dbReference type="ChEBI" id="CHEBI:61140"/>
    </reaction>
</comment>
<evidence type="ECO:0000256" key="19">
    <source>
        <dbReference type="ARBA" id="ARBA00051419"/>
    </source>
</evidence>
<evidence type="ECO:0000256" key="9">
    <source>
        <dbReference type="ARBA" id="ARBA00022848"/>
    </source>
</evidence>
<evidence type="ECO:0008006" key="27">
    <source>
        <dbReference type="Google" id="ProtNLM"/>
    </source>
</evidence>
<evidence type="ECO:0000256" key="3">
    <source>
        <dbReference type="ARBA" id="ARBA00005179"/>
    </source>
</evidence>
<evidence type="ECO:0000256" key="12">
    <source>
        <dbReference type="ARBA" id="ARBA00023002"/>
    </source>
</evidence>
<comment type="catalytic activity">
    <reaction evidence="21">
        <text>L-isoleucine + reduced [NADPH--hemoprotein reductase] + O2 = N-hydroxy-L-isoleucine + oxidized [NADPH--hemoprotein reductase] + H2O + 2 H(+)</text>
        <dbReference type="Rhea" id="RHEA:30479"/>
        <dbReference type="Rhea" id="RHEA-COMP:11964"/>
        <dbReference type="Rhea" id="RHEA-COMP:11965"/>
        <dbReference type="ChEBI" id="CHEBI:15377"/>
        <dbReference type="ChEBI" id="CHEBI:15378"/>
        <dbReference type="ChEBI" id="CHEBI:15379"/>
        <dbReference type="ChEBI" id="CHEBI:57618"/>
        <dbReference type="ChEBI" id="CHEBI:58045"/>
        <dbReference type="ChEBI" id="CHEBI:58210"/>
        <dbReference type="ChEBI" id="CHEBI:61131"/>
    </reaction>
</comment>
<comment type="function">
    <text evidence="22">Involved in the biosynthesis of the cyanogenic glucosides linamarin and lotaustralin and of the nitirle glucosides rhodiocyanoside A and D. Can use L-isoleucine &gt; L-valine as substrate, but not L-leucine, L-phenylalanine or L-tyrosine. Catalyzes multi-step reactions starting with two successive N-hydroxylations using L-isoleucine and, to a lower extent, L-valine as substrates leading to the formation of N,N-dihydroxy-L-valine and N,N-dihydroxy-L-isoleucine, respectively; following spontaneous reactions lead to the production of (E)-2-methylpropanal oxime and (1E,2S)-2-methylbutanal oxime, respectively.</text>
</comment>
<keyword evidence="13 23" id="KW-0408">Iron</keyword>
<dbReference type="InterPro" id="IPR002401">
    <property type="entry name" value="Cyt_P450_E_grp-I"/>
</dbReference>
<dbReference type="Proteomes" id="UP001372338">
    <property type="component" value="Unassembled WGS sequence"/>
</dbReference>
<evidence type="ECO:0000256" key="2">
    <source>
        <dbReference type="ARBA" id="ARBA00004464"/>
    </source>
</evidence>
<dbReference type="GO" id="GO:0005506">
    <property type="term" value="F:iron ion binding"/>
    <property type="evidence" value="ECO:0007669"/>
    <property type="project" value="InterPro"/>
</dbReference>
<dbReference type="InterPro" id="IPR036396">
    <property type="entry name" value="Cyt_P450_sf"/>
</dbReference>
<evidence type="ECO:0000256" key="7">
    <source>
        <dbReference type="ARBA" id="ARBA00022723"/>
    </source>
</evidence>
<evidence type="ECO:0000313" key="25">
    <source>
        <dbReference type="EMBL" id="KAK7245544.1"/>
    </source>
</evidence>
<organism evidence="25 26">
    <name type="scientific">Crotalaria pallida</name>
    <name type="common">Smooth rattlebox</name>
    <name type="synonym">Crotalaria striata</name>
    <dbReference type="NCBI Taxonomy" id="3830"/>
    <lineage>
        <taxon>Eukaryota</taxon>
        <taxon>Viridiplantae</taxon>
        <taxon>Streptophyta</taxon>
        <taxon>Embryophyta</taxon>
        <taxon>Tracheophyta</taxon>
        <taxon>Spermatophyta</taxon>
        <taxon>Magnoliopsida</taxon>
        <taxon>eudicotyledons</taxon>
        <taxon>Gunneridae</taxon>
        <taxon>Pentapetalae</taxon>
        <taxon>rosids</taxon>
        <taxon>fabids</taxon>
        <taxon>Fabales</taxon>
        <taxon>Fabaceae</taxon>
        <taxon>Papilionoideae</taxon>
        <taxon>50 kb inversion clade</taxon>
        <taxon>genistoids sensu lato</taxon>
        <taxon>core genistoids</taxon>
        <taxon>Crotalarieae</taxon>
        <taxon>Crotalaria</taxon>
    </lineage>
</organism>
<gene>
    <name evidence="25" type="ORF">RIF29_40390</name>
</gene>
<evidence type="ECO:0000256" key="18">
    <source>
        <dbReference type="ARBA" id="ARBA00051269"/>
    </source>
</evidence>
<dbReference type="AlphaFoldDB" id="A0AAN9E3F6"/>
<evidence type="ECO:0000256" key="10">
    <source>
        <dbReference type="ARBA" id="ARBA00022968"/>
    </source>
</evidence>
<dbReference type="PANTHER" id="PTHR47944">
    <property type="entry name" value="CYTOCHROME P450 98A9"/>
    <property type="match status" value="1"/>
</dbReference>
<evidence type="ECO:0000256" key="4">
    <source>
        <dbReference type="ARBA" id="ARBA00010617"/>
    </source>
</evidence>
<keyword evidence="12 24" id="KW-0560">Oxidoreductase</keyword>
<evidence type="ECO:0000256" key="20">
    <source>
        <dbReference type="ARBA" id="ARBA00052460"/>
    </source>
</evidence>
<keyword evidence="14 24" id="KW-0503">Monooxygenase</keyword>
<evidence type="ECO:0000313" key="26">
    <source>
        <dbReference type="Proteomes" id="UP001372338"/>
    </source>
</evidence>
<dbReference type="InterPro" id="IPR017972">
    <property type="entry name" value="Cyt_P450_CS"/>
</dbReference>
<evidence type="ECO:0000256" key="22">
    <source>
        <dbReference type="ARBA" id="ARBA00058503"/>
    </source>
</evidence>
<dbReference type="GO" id="GO:0020037">
    <property type="term" value="F:heme binding"/>
    <property type="evidence" value="ECO:0007669"/>
    <property type="project" value="InterPro"/>
</dbReference>
<keyword evidence="7 23" id="KW-0479">Metal-binding</keyword>
<keyword evidence="26" id="KW-1185">Reference proteome</keyword>
<evidence type="ECO:0000256" key="14">
    <source>
        <dbReference type="ARBA" id="ARBA00023033"/>
    </source>
</evidence>
<comment type="catalytic activity">
    <reaction evidence="20">
        <text>L-valine + 2 reduced [NADPH--hemoprotein reductase] + 2 O2 = (E)-2-methylpropanal oxime + 2 oxidized [NADPH--hemoprotein reductase] + CO2 + 3 H2O + 2 H(+)</text>
        <dbReference type="Rhea" id="RHEA:28606"/>
        <dbReference type="Rhea" id="RHEA-COMP:11964"/>
        <dbReference type="Rhea" id="RHEA-COMP:11965"/>
        <dbReference type="ChEBI" id="CHEBI:15377"/>
        <dbReference type="ChEBI" id="CHEBI:15378"/>
        <dbReference type="ChEBI" id="CHEBI:15379"/>
        <dbReference type="ChEBI" id="CHEBI:16526"/>
        <dbReference type="ChEBI" id="CHEBI:57618"/>
        <dbReference type="ChEBI" id="CHEBI:57762"/>
        <dbReference type="ChEBI" id="CHEBI:58210"/>
        <dbReference type="ChEBI" id="CHEBI:61143"/>
        <dbReference type="EC" id="1.14.14.38"/>
    </reaction>
</comment>
<comment type="pathway">
    <text evidence="3">Secondary metabolite biosynthesis.</text>
</comment>
<dbReference type="PROSITE" id="PS00086">
    <property type="entry name" value="CYTOCHROME_P450"/>
    <property type="match status" value="1"/>
</dbReference>
<name>A0AAN9E3F6_CROPI</name>
<evidence type="ECO:0000256" key="23">
    <source>
        <dbReference type="PIRSR" id="PIRSR602401-1"/>
    </source>
</evidence>
<keyword evidence="11" id="KW-1133">Transmembrane helix</keyword>
<keyword evidence="5 23" id="KW-0349">Heme</keyword>
<evidence type="ECO:0000256" key="15">
    <source>
        <dbReference type="ARBA" id="ARBA00023180"/>
    </source>
</evidence>
<reference evidence="25 26" key="1">
    <citation type="submission" date="2024-01" db="EMBL/GenBank/DDBJ databases">
        <title>The genomes of 5 underutilized Papilionoideae crops provide insights into root nodulation and disease resistanc.</title>
        <authorList>
            <person name="Yuan L."/>
        </authorList>
    </citation>
    <scope>NUCLEOTIDE SEQUENCE [LARGE SCALE GENOMIC DNA]</scope>
    <source>
        <strain evidence="25">ZHUSHIDOU_FW_LH</strain>
        <tissue evidence="25">Leaf</tissue>
    </source>
</reference>
<proteinExistence type="inferred from homology"/>
<dbReference type="InterPro" id="IPR001128">
    <property type="entry name" value="Cyt_P450"/>
</dbReference>
<keyword evidence="11" id="KW-0472">Membrane</keyword>
<comment type="catalytic activity">
    <reaction evidence="17">
        <text>N-hydroxy-L-isoleucine + reduced [NADPH--hemoprotein reductase] + O2 = N,N-dihydroxy-L-isoleucine + oxidized [NADPH--hemoprotein reductase] + H2O + H(+)</text>
        <dbReference type="Rhea" id="RHEA:30483"/>
        <dbReference type="Rhea" id="RHEA-COMP:11964"/>
        <dbReference type="Rhea" id="RHEA-COMP:11965"/>
        <dbReference type="ChEBI" id="CHEBI:15377"/>
        <dbReference type="ChEBI" id="CHEBI:15378"/>
        <dbReference type="ChEBI" id="CHEBI:15379"/>
        <dbReference type="ChEBI" id="CHEBI:57618"/>
        <dbReference type="ChEBI" id="CHEBI:58210"/>
        <dbReference type="ChEBI" id="CHEBI:61131"/>
        <dbReference type="ChEBI" id="CHEBI:61133"/>
    </reaction>
</comment>
<dbReference type="FunFam" id="1.10.630.10:FF:000037">
    <property type="entry name" value="Cytochrome P450 9"/>
    <property type="match status" value="1"/>
</dbReference>
<dbReference type="GO" id="GO:0019756">
    <property type="term" value="P:cyanogenic glycoside biosynthetic process"/>
    <property type="evidence" value="ECO:0007669"/>
    <property type="project" value="UniProtKB-ARBA"/>
</dbReference>
<keyword evidence="9" id="KW-0492">Microsome</keyword>
<sequence length="534" mass="60941">MDFSLASTLSCLLLSARFWYLVLGAVGLALLPKLFKLQATQKSKKMKLPPGPKPWPIVGNLPEMIANRPTFRWIQKLQKDLDTEIMCIRLGNIHVVSVTSPEIGREFFVKQDATVASRPANWTNEFSSGGYLTIALNVYGDQWKKMKRVITNDLFSPTRHQWLHDKRVEEADYIVKYVFNKSQREGGAGLVNLRLATQQYTGNVIRRLIFNKRFFGKGAEDGAAGVEELEHVDALFTVPKYLFAFSISDFVPFLREFDLDGHKRMTKKAIDTLKKYHDPIIEDRIQQWKNGERKDQEDLLDVLILLKDADGNPLLTLEEIKYQIMELMFATVDNPSNSFEWALAEMLNQPELLRKATEELDNVVGKGRQVQESDFSKLNFVKACAREAFRLHPIEDFAITHCAMDDTIVANYFIPKGSHVILRRQGVGHNPRIWKEDTLKFKPERHLNGDNYVALNEPSLDLVTFGTGRRGCPGVTLGTAMTLMLFARMLHGFTWSIPNNETCIDLTEHEENTTKAKHLLALAKPRLPFEVYGI</sequence>
<evidence type="ECO:0000256" key="6">
    <source>
        <dbReference type="ARBA" id="ARBA00022692"/>
    </source>
</evidence>
<evidence type="ECO:0000256" key="24">
    <source>
        <dbReference type="RuleBase" id="RU000461"/>
    </source>
</evidence>
<dbReference type="GO" id="GO:0102002">
    <property type="term" value="F:valine N-monooxygenase (oxime forming) activity"/>
    <property type="evidence" value="ECO:0007669"/>
    <property type="project" value="UniProtKB-EC"/>
</dbReference>
<dbReference type="PRINTS" id="PR00463">
    <property type="entry name" value="EP450I"/>
</dbReference>
<evidence type="ECO:0000256" key="16">
    <source>
        <dbReference type="ARBA" id="ARBA00051005"/>
    </source>
</evidence>
<feature type="binding site" description="axial binding residue" evidence="23">
    <location>
        <position position="472"/>
    </location>
    <ligand>
        <name>heme</name>
        <dbReference type="ChEBI" id="CHEBI:30413"/>
    </ligand>
    <ligandPart>
        <name>Fe</name>
        <dbReference type="ChEBI" id="CHEBI:18248"/>
    </ligandPart>
</feature>
<evidence type="ECO:0000256" key="11">
    <source>
        <dbReference type="ARBA" id="ARBA00022989"/>
    </source>
</evidence>
<comment type="similarity">
    <text evidence="4 24">Belongs to the cytochrome P450 family.</text>
</comment>
<keyword evidence="6" id="KW-0812">Transmembrane</keyword>
<evidence type="ECO:0000256" key="13">
    <source>
        <dbReference type="ARBA" id="ARBA00023004"/>
    </source>
</evidence>
<comment type="catalytic activity">
    <reaction evidence="19">
        <text>L-isoleucine + 2 reduced [NADPH--hemoprotein reductase] + 2 O2 = (1E,2S)-2-methylbutanal oxime + 2 oxidized [NADPH--hemoprotein reductase] + CO2 + 3 H2O + 2 H(+)</text>
        <dbReference type="Rhea" id="RHEA:28602"/>
        <dbReference type="Rhea" id="RHEA-COMP:11964"/>
        <dbReference type="Rhea" id="RHEA-COMP:11965"/>
        <dbReference type="ChEBI" id="CHEBI:15377"/>
        <dbReference type="ChEBI" id="CHEBI:15378"/>
        <dbReference type="ChEBI" id="CHEBI:15379"/>
        <dbReference type="ChEBI" id="CHEBI:16526"/>
        <dbReference type="ChEBI" id="CHEBI:57618"/>
        <dbReference type="ChEBI" id="CHEBI:58045"/>
        <dbReference type="ChEBI" id="CHEBI:58210"/>
        <dbReference type="ChEBI" id="CHEBI:134628"/>
        <dbReference type="EC" id="1.14.14.39"/>
    </reaction>
</comment>
<comment type="subcellular location">
    <subcellularLocation>
        <location evidence="2">Microsome membrane</location>
        <topology evidence="2">Single-pass type II membrane protein</topology>
    </subcellularLocation>
</comment>